<dbReference type="SUPFAM" id="SSF53649">
    <property type="entry name" value="Alkaline phosphatase-like"/>
    <property type="match status" value="1"/>
</dbReference>
<protein>
    <recommendedName>
        <fullName evidence="2">Sulfatase N-terminal domain-containing protein</fullName>
    </recommendedName>
</protein>
<dbReference type="AlphaFoldDB" id="A0AAD5LRU5"/>
<dbReference type="PANTHER" id="PTHR43751:SF3">
    <property type="entry name" value="SULFATASE N-TERMINAL DOMAIN-CONTAINING PROTEIN"/>
    <property type="match status" value="1"/>
</dbReference>
<dbReference type="CDD" id="cd16015">
    <property type="entry name" value="LTA_synthase"/>
    <property type="match status" value="1"/>
</dbReference>
<keyword evidence="4" id="KW-1185">Reference proteome</keyword>
<dbReference type="InterPro" id="IPR052701">
    <property type="entry name" value="GAG_Ulvan_Degrading_Sulfatases"/>
</dbReference>
<feature type="transmembrane region" description="Helical" evidence="1">
    <location>
        <begin position="65"/>
        <end position="93"/>
    </location>
</feature>
<keyword evidence="1" id="KW-0472">Membrane</keyword>
<reference evidence="3" key="1">
    <citation type="submission" date="2021-12" db="EMBL/GenBank/DDBJ databases">
        <title>Prjna785345.</title>
        <authorList>
            <person name="Rujirawat T."/>
            <person name="Krajaejun T."/>
        </authorList>
    </citation>
    <scope>NUCLEOTIDE SEQUENCE</scope>
    <source>
        <strain evidence="3">Pi057C3</strain>
    </source>
</reference>
<feature type="transmembrane region" description="Helical" evidence="1">
    <location>
        <begin position="114"/>
        <end position="140"/>
    </location>
</feature>
<comment type="caution">
    <text evidence="3">The sequence shown here is derived from an EMBL/GenBank/DDBJ whole genome shotgun (WGS) entry which is preliminary data.</text>
</comment>
<keyword evidence="1" id="KW-0812">Transmembrane</keyword>
<feature type="transmembrane region" description="Helical" evidence="1">
    <location>
        <begin position="27"/>
        <end position="45"/>
    </location>
</feature>
<feature type="transmembrane region" description="Helical" evidence="1">
    <location>
        <begin position="184"/>
        <end position="202"/>
    </location>
</feature>
<dbReference type="Proteomes" id="UP001209570">
    <property type="component" value="Unassembled WGS sequence"/>
</dbReference>
<gene>
    <name evidence="3" type="ORF">P43SY_004428</name>
</gene>
<organism evidence="3 4">
    <name type="scientific">Pythium insidiosum</name>
    <name type="common">Pythiosis disease agent</name>
    <dbReference type="NCBI Taxonomy" id="114742"/>
    <lineage>
        <taxon>Eukaryota</taxon>
        <taxon>Sar</taxon>
        <taxon>Stramenopiles</taxon>
        <taxon>Oomycota</taxon>
        <taxon>Peronosporomycetes</taxon>
        <taxon>Pythiales</taxon>
        <taxon>Pythiaceae</taxon>
        <taxon>Pythium</taxon>
    </lineage>
</organism>
<dbReference type="InterPro" id="IPR017850">
    <property type="entry name" value="Alkaline_phosphatase_core_sf"/>
</dbReference>
<feature type="domain" description="Sulfatase N-terminal" evidence="2">
    <location>
        <begin position="347"/>
        <end position="631"/>
    </location>
</feature>
<dbReference type="InterPro" id="IPR000917">
    <property type="entry name" value="Sulfatase_N"/>
</dbReference>
<sequence length="790" mass="90003">MARTRLNAWRDGCLALFGMNRRPARQWLLLYLLLGIYFLVSRFVSLSALVRTFAAPHEDRLDIKLAALCLAVVQDALVTTLLLILLSIVDFIVGPRHERVDQDSAKRLPSAATIARILRIGVRFILHFGLVALALVPFATDQLMLRVRGMRFTFGFVTMTVRELKFAAGVSIAARDERLSRETVGGTVAFALIVAVINVWWLDFSRWGLHRLFMHKPTTAANKQDEVEMSDMRERIDEREDDGTFYELEEPSCFVLFTAIVLGISRSAPVVVAAVALNDSLNELFRLTLHLEFQPSLGDGSIESASLYIHNTTEEYSLFRDDVLFRRTMGFKGPKAFNVTVDPSTPPNVVVLVVESFRYSDSLYIAGDNQALPTVQHNVSLTPNFDRWAKRGVAFRNFWSSWQTSRSVESILFGQVPFDDVFDTGTSTGRKKVHLEGMPQLFKAKGYETTFSTGCRIRYDQWDKFMPSHGFEHVLGVDEIKRLAEQRENLTRNDWKLTSQGGKGRGFFWGVHDDVALDVLGDMLIDKTVEQQRQANDSRRPFFVNHYTISSHQPFYQEPEWYQKSSIPDFSALYKQYSDRDDAHWDVLRYTRMRYFTDLAIGRFLDRMKNAGVLNDTIVVIVGDHGHSPESGLVKPYIDQIGTTRVAAALIAEGRLGDAAGLVLDDAAEHYDLLNTVADIVGVPPGGFLQTGVGRSLLRAVPFGERPVWSNNPMLKLAVVRGHRRLQYDRRYDMMQLHDAESDPKETTDLYETLTDGEKVEMRRLRSLGRRLNRYFRVRWDRRCLTKVKC</sequence>
<name>A0AAD5LRU5_PYTIN</name>
<dbReference type="EMBL" id="JAKCXM010000013">
    <property type="protein sequence ID" value="KAJ0408270.1"/>
    <property type="molecule type" value="Genomic_DNA"/>
</dbReference>
<evidence type="ECO:0000313" key="3">
    <source>
        <dbReference type="EMBL" id="KAJ0408270.1"/>
    </source>
</evidence>
<accession>A0AAD5LRU5</accession>
<evidence type="ECO:0000256" key="1">
    <source>
        <dbReference type="SAM" id="Phobius"/>
    </source>
</evidence>
<feature type="transmembrane region" description="Helical" evidence="1">
    <location>
        <begin position="152"/>
        <end position="172"/>
    </location>
</feature>
<dbReference type="PANTHER" id="PTHR43751">
    <property type="entry name" value="SULFATASE"/>
    <property type="match status" value="1"/>
</dbReference>
<keyword evidence="1" id="KW-1133">Transmembrane helix</keyword>
<evidence type="ECO:0000313" key="4">
    <source>
        <dbReference type="Proteomes" id="UP001209570"/>
    </source>
</evidence>
<dbReference type="Pfam" id="PF00884">
    <property type="entry name" value="Sulfatase"/>
    <property type="match status" value="1"/>
</dbReference>
<proteinExistence type="predicted"/>
<dbReference type="Gene3D" id="3.40.720.10">
    <property type="entry name" value="Alkaline Phosphatase, subunit A"/>
    <property type="match status" value="1"/>
</dbReference>
<evidence type="ECO:0000259" key="2">
    <source>
        <dbReference type="Pfam" id="PF00884"/>
    </source>
</evidence>